<evidence type="ECO:0000313" key="5">
    <source>
        <dbReference type="Proteomes" id="UP000735874"/>
    </source>
</evidence>
<dbReference type="AlphaFoldDB" id="A0A8T0ZKQ1"/>
<dbReference type="InterPro" id="IPR043504">
    <property type="entry name" value="Peptidase_S1_PA_chymotrypsin"/>
</dbReference>
<feature type="compositionally biased region" description="Low complexity" evidence="2">
    <location>
        <begin position="586"/>
        <end position="824"/>
    </location>
</feature>
<dbReference type="SUPFAM" id="SSF50494">
    <property type="entry name" value="Trypsin-like serine proteases"/>
    <property type="match status" value="1"/>
</dbReference>
<keyword evidence="1" id="KW-0843">Virulence</keyword>
<dbReference type="PANTHER" id="PTHR36234:SF5">
    <property type="entry name" value="LYSYL ENDOPEPTIDASE"/>
    <property type="match status" value="1"/>
</dbReference>
<gene>
    <name evidence="4" type="ORF">PC113_g5310</name>
</gene>
<feature type="region of interest" description="Disordered" evidence="2">
    <location>
        <begin position="319"/>
        <end position="339"/>
    </location>
</feature>
<evidence type="ECO:0008006" key="6">
    <source>
        <dbReference type="Google" id="ProtNLM"/>
    </source>
</evidence>
<feature type="signal peptide" evidence="3">
    <location>
        <begin position="1"/>
        <end position="22"/>
    </location>
</feature>
<organism evidence="4 5">
    <name type="scientific">Phytophthora cactorum</name>
    <dbReference type="NCBI Taxonomy" id="29920"/>
    <lineage>
        <taxon>Eukaryota</taxon>
        <taxon>Sar</taxon>
        <taxon>Stramenopiles</taxon>
        <taxon>Oomycota</taxon>
        <taxon>Peronosporomycetes</taxon>
        <taxon>Peronosporales</taxon>
        <taxon>Peronosporaceae</taxon>
        <taxon>Phytophthora</taxon>
    </lineage>
</organism>
<dbReference type="PANTHER" id="PTHR36234">
    <property type="entry name" value="LYSYL ENDOPEPTIDASE"/>
    <property type="match status" value="1"/>
</dbReference>
<keyword evidence="3" id="KW-0732">Signal</keyword>
<evidence type="ECO:0000256" key="2">
    <source>
        <dbReference type="SAM" id="MobiDB-lite"/>
    </source>
</evidence>
<feature type="compositionally biased region" description="Low complexity" evidence="2">
    <location>
        <begin position="553"/>
        <end position="568"/>
    </location>
</feature>
<protein>
    <recommendedName>
        <fullName evidence="6">Peptidase S1, PA clan</fullName>
    </recommendedName>
</protein>
<dbReference type="VEuPathDB" id="FungiDB:PC110_g2849"/>
<feature type="chain" id="PRO_5035730195" description="Peptidase S1, PA clan" evidence="3">
    <location>
        <begin position="23"/>
        <end position="833"/>
    </location>
</feature>
<feature type="region of interest" description="Disordered" evidence="2">
    <location>
        <begin position="388"/>
        <end position="833"/>
    </location>
</feature>
<dbReference type="EMBL" id="RCMG01000101">
    <property type="protein sequence ID" value="KAG2863578.1"/>
    <property type="molecule type" value="Genomic_DNA"/>
</dbReference>
<accession>A0A8T0ZKQ1</accession>
<sequence length="833" mass="84253">MTLPKTLFSIFSLVVAFQGASGIEYTDTGIAIVGTTEPLNVNVTAGTSREDLISYEFASYIAVHFAGFNLPEGDSVVISSPDDNVTVSHTYTGRGRDQTGTFIASFVSGNSVTVTYTSVGIVGAGQGYRITGFSRGYPTMQHESVCGDGDQSLPAKCYAPGTNLSDGLPEAYTKAQAVARLLINGTYLCTGWLGGSEGHLFTNHHCFEQEDWALTTDIEFAAESSSCSEQCETQLGCPGKLVATTSTLIADSEDIDYSVVQLPDCVDLSPYGYLQMRESGPVVNESIYVPQHPDGYAKRIVSTTDNGDSTTVLSVGQDGNCGTEQVGHDADTQGGSSGSPLIASSDNLVVGIHHCGGCANTAIDVRTVLTDLASKNITIKNLVASENVGQSSPPAYAQTPCAAQKPKNSTPSGQNHTMPCHGSSNTNLTSTSTVTVTSNVTTSNSSITTPSSSPTSSPLATAAASTAASQSNSSPSTATTTTSTVTSNTAALTSASVVTSTKPTSWSLSDTATTPVDTVTSTSSSNTTTITGTNATSTSTTVKTASRRLADCDSTPASTPSTTSATDTVDNNTIVGGISPECTSGPTPVASVTTTPKPTKPSSTPAATVTTTPKPTTPSSTPAATVTTTPKPTKPSSTPAATVTTTPKPTTPSSTPAATVTTTPKPTTPSLTPAASVTTTPKPTTPSSTPAATVTTTPKPTTPSLTPAASVTTTPKPTKPSSTPAATVTTTPKPTTPSLTPAASVTTTPKPTTPSSTPAATVTTTPKPTTPSLTPAASVTTTPKPTKPSSTPAATVTTTPKPTTPSLTPAAMFSSSSTSVSSSSGGWGDVEQN</sequence>
<feature type="compositionally biased region" description="Polar residues" evidence="2">
    <location>
        <begin position="406"/>
        <end position="417"/>
    </location>
</feature>
<evidence type="ECO:0000256" key="3">
    <source>
        <dbReference type="SAM" id="SignalP"/>
    </source>
</evidence>
<dbReference type="InterPro" id="IPR009003">
    <property type="entry name" value="Peptidase_S1_PA"/>
</dbReference>
<evidence type="ECO:0000256" key="1">
    <source>
        <dbReference type="ARBA" id="ARBA00023026"/>
    </source>
</evidence>
<dbReference type="Gene3D" id="2.40.10.10">
    <property type="entry name" value="Trypsin-like serine proteases"/>
    <property type="match status" value="1"/>
</dbReference>
<dbReference type="Pfam" id="PF13365">
    <property type="entry name" value="Trypsin_2"/>
    <property type="match status" value="1"/>
</dbReference>
<dbReference type="Proteomes" id="UP000735874">
    <property type="component" value="Unassembled WGS sequence"/>
</dbReference>
<reference evidence="4" key="1">
    <citation type="submission" date="2018-10" db="EMBL/GenBank/DDBJ databases">
        <title>Effector identification in a new, highly contiguous assembly of the strawberry crown rot pathogen Phytophthora cactorum.</title>
        <authorList>
            <person name="Armitage A.D."/>
            <person name="Nellist C.F."/>
            <person name="Bates H."/>
            <person name="Vickerstaff R.J."/>
            <person name="Harrison R.J."/>
        </authorList>
    </citation>
    <scope>NUCLEOTIDE SEQUENCE</scope>
    <source>
        <strain evidence="4">15-7</strain>
    </source>
</reference>
<proteinExistence type="predicted"/>
<feature type="compositionally biased region" description="Low complexity" evidence="2">
    <location>
        <begin position="509"/>
        <end position="544"/>
    </location>
</feature>
<evidence type="ECO:0000313" key="4">
    <source>
        <dbReference type="EMBL" id="KAG2863578.1"/>
    </source>
</evidence>
<name>A0A8T0ZKQ1_9STRA</name>
<comment type="caution">
    <text evidence="4">The sequence shown here is derived from an EMBL/GenBank/DDBJ whole genome shotgun (WGS) entry which is preliminary data.</text>
</comment>
<feature type="compositionally biased region" description="Low complexity" evidence="2">
    <location>
        <begin position="423"/>
        <end position="501"/>
    </location>
</feature>